<dbReference type="InterPro" id="IPR029024">
    <property type="entry name" value="TerB-like"/>
</dbReference>
<comment type="caution">
    <text evidence="2">The sequence shown here is derived from an EMBL/GenBank/DDBJ whole genome shotgun (WGS) entry which is preliminary data.</text>
</comment>
<sequence>MFDRLLDLLAGRGEWTSEKPADDLPLAVAALLIELARMDDKVNAVERRTIEQLLVRMFSLDAKSVQSLVEQADQAMQRSTQYFPFTQQICRHASADMRVQIIEMLWTVAYADGALDPDEDALIRQVAGLIQVSDWERGAARKRALERLASSEPVRRSPWAVAD</sequence>
<dbReference type="SUPFAM" id="SSF158682">
    <property type="entry name" value="TerB-like"/>
    <property type="match status" value="1"/>
</dbReference>
<keyword evidence="3" id="KW-1185">Reference proteome</keyword>
<dbReference type="OrthoDB" id="5402150at2"/>
<dbReference type="InterPro" id="IPR007791">
    <property type="entry name" value="DjlA_N"/>
</dbReference>
<dbReference type="Proteomes" id="UP000321058">
    <property type="component" value="Unassembled WGS sequence"/>
</dbReference>
<organism evidence="2 3">
    <name type="scientific">Reyranella soli</name>
    <dbReference type="NCBI Taxonomy" id="1230389"/>
    <lineage>
        <taxon>Bacteria</taxon>
        <taxon>Pseudomonadati</taxon>
        <taxon>Pseudomonadota</taxon>
        <taxon>Alphaproteobacteria</taxon>
        <taxon>Hyphomicrobiales</taxon>
        <taxon>Reyranellaceae</taxon>
        <taxon>Reyranella</taxon>
    </lineage>
</organism>
<dbReference type="RefSeq" id="WP_147154615.1">
    <property type="nucleotide sequence ID" value="NZ_BKAJ01000123.1"/>
</dbReference>
<evidence type="ECO:0000313" key="3">
    <source>
        <dbReference type="Proteomes" id="UP000321058"/>
    </source>
</evidence>
<evidence type="ECO:0000313" key="2">
    <source>
        <dbReference type="EMBL" id="GEP59257.1"/>
    </source>
</evidence>
<reference evidence="2 3" key="1">
    <citation type="submission" date="2019-07" db="EMBL/GenBank/DDBJ databases">
        <title>Whole genome shotgun sequence of Reyranella soli NBRC 108950.</title>
        <authorList>
            <person name="Hosoyama A."/>
            <person name="Uohara A."/>
            <person name="Ohji S."/>
            <person name="Ichikawa N."/>
        </authorList>
    </citation>
    <scope>NUCLEOTIDE SEQUENCE [LARGE SCALE GENOMIC DNA]</scope>
    <source>
        <strain evidence="2 3">NBRC 108950</strain>
    </source>
</reference>
<proteinExistence type="predicted"/>
<accession>A0A512NJY4</accession>
<name>A0A512NJY4_9HYPH</name>
<protein>
    <recommendedName>
        <fullName evidence="1">Co-chaperone DjlA N-terminal domain-containing protein</fullName>
    </recommendedName>
</protein>
<evidence type="ECO:0000259" key="1">
    <source>
        <dbReference type="Pfam" id="PF05099"/>
    </source>
</evidence>
<dbReference type="AlphaFoldDB" id="A0A512NJY4"/>
<feature type="domain" description="Co-chaperone DjlA N-terminal" evidence="1">
    <location>
        <begin position="26"/>
        <end position="141"/>
    </location>
</feature>
<dbReference type="CDD" id="cd07313">
    <property type="entry name" value="terB_like_2"/>
    <property type="match status" value="1"/>
</dbReference>
<dbReference type="Pfam" id="PF05099">
    <property type="entry name" value="TerB"/>
    <property type="match status" value="1"/>
</dbReference>
<dbReference type="EMBL" id="BKAJ01000123">
    <property type="protein sequence ID" value="GEP59257.1"/>
    <property type="molecule type" value="Genomic_DNA"/>
</dbReference>
<dbReference type="Gene3D" id="1.10.3680.10">
    <property type="entry name" value="TerB-like"/>
    <property type="match status" value="1"/>
</dbReference>
<gene>
    <name evidence="2" type="ORF">RSO01_64230</name>
</gene>